<dbReference type="EMBL" id="JAPQKN010000001">
    <property type="protein sequence ID" value="KAJ5175527.1"/>
    <property type="molecule type" value="Genomic_DNA"/>
</dbReference>
<dbReference type="Proteomes" id="UP001149163">
    <property type="component" value="Unassembled WGS sequence"/>
</dbReference>
<evidence type="ECO:0000313" key="2">
    <source>
        <dbReference type="EMBL" id="KAJ5175527.1"/>
    </source>
</evidence>
<evidence type="ECO:0000313" key="3">
    <source>
        <dbReference type="Proteomes" id="UP001149163"/>
    </source>
</evidence>
<reference evidence="2" key="1">
    <citation type="submission" date="2022-11" db="EMBL/GenBank/DDBJ databases">
        <authorList>
            <person name="Petersen C."/>
        </authorList>
    </citation>
    <scope>NUCLEOTIDE SEQUENCE</scope>
    <source>
        <strain evidence="2">IBT 26290</strain>
    </source>
</reference>
<gene>
    <name evidence="2" type="ORF">N7482_001404</name>
</gene>
<feature type="compositionally biased region" description="Basic and acidic residues" evidence="1">
    <location>
        <begin position="104"/>
        <end position="119"/>
    </location>
</feature>
<evidence type="ECO:0000256" key="1">
    <source>
        <dbReference type="SAM" id="MobiDB-lite"/>
    </source>
</evidence>
<dbReference type="RefSeq" id="XP_056547135.1">
    <property type="nucleotide sequence ID" value="XM_056683529.1"/>
</dbReference>
<dbReference type="GeneID" id="81422705"/>
<proteinExistence type="predicted"/>
<dbReference type="AlphaFoldDB" id="A0A9W9IFN9"/>
<accession>A0A9W9IFN9</accession>
<protein>
    <submittedName>
        <fullName evidence="2">Uncharacterized protein</fullName>
    </submittedName>
</protein>
<comment type="caution">
    <text evidence="2">The sequence shown here is derived from an EMBL/GenBank/DDBJ whole genome shotgun (WGS) entry which is preliminary data.</text>
</comment>
<reference evidence="2" key="2">
    <citation type="journal article" date="2023" name="IMA Fungus">
        <title>Comparative genomic study of the Penicillium genus elucidates a diverse pangenome and 15 lateral gene transfer events.</title>
        <authorList>
            <person name="Petersen C."/>
            <person name="Sorensen T."/>
            <person name="Nielsen M.R."/>
            <person name="Sondergaard T.E."/>
            <person name="Sorensen J.L."/>
            <person name="Fitzpatrick D.A."/>
            <person name="Frisvad J.C."/>
            <person name="Nielsen K.L."/>
        </authorList>
    </citation>
    <scope>NUCLEOTIDE SEQUENCE</scope>
    <source>
        <strain evidence="2">IBT 26290</strain>
    </source>
</reference>
<organism evidence="2 3">
    <name type="scientific">Penicillium canariense</name>
    <dbReference type="NCBI Taxonomy" id="189055"/>
    <lineage>
        <taxon>Eukaryota</taxon>
        <taxon>Fungi</taxon>
        <taxon>Dikarya</taxon>
        <taxon>Ascomycota</taxon>
        <taxon>Pezizomycotina</taxon>
        <taxon>Eurotiomycetes</taxon>
        <taxon>Eurotiomycetidae</taxon>
        <taxon>Eurotiales</taxon>
        <taxon>Aspergillaceae</taxon>
        <taxon>Penicillium</taxon>
    </lineage>
</organism>
<feature type="compositionally biased region" description="Polar residues" evidence="1">
    <location>
        <begin position="89"/>
        <end position="102"/>
    </location>
</feature>
<feature type="region of interest" description="Disordered" evidence="1">
    <location>
        <begin position="40"/>
        <end position="144"/>
    </location>
</feature>
<name>A0A9W9IFN9_9EURO</name>
<keyword evidence="3" id="KW-1185">Reference proteome</keyword>
<feature type="compositionally biased region" description="Low complexity" evidence="1">
    <location>
        <begin position="132"/>
        <end position="144"/>
    </location>
</feature>
<sequence>MRSLRTIALCRGNPITEAKILHGGKDPARRQRWLRAACSSAATPQAHCRSPSKCQEDENPTQRVQMRAHPHLLPHGTLVSRRRRRAQPSEPSSTAQDMSSVVPSERKRVSDGVGVREDFAPAYTTGSQVLEAGPFGFPPKKAGG</sequence>